<feature type="domain" description="Glycosyltransferase RgtA/B/C/D-like" evidence="9">
    <location>
        <begin position="54"/>
        <end position="197"/>
    </location>
</feature>
<evidence type="ECO:0000313" key="10">
    <source>
        <dbReference type="EMBL" id="QSO49976.1"/>
    </source>
</evidence>
<sequence>MAWIVLVNLAVRFGWLLYMHPPQVDDFAWYFSHATQMYKGQGYVWYGHPTAYWPIGYPFFLSLLFHLTGPSVTAGLCVNILLSTGIVLLVYGLTVRIFDNDTFGFAAAAGYTLLPSQIEWNSVLGSEELFTFLLALSLWIYIQDPVKLWSKMYIWRIIVSGLVMGLAADVRPIVLLLPFALILFERFALGRSVRDALGAAAIFGVALCAGVAPVTIRNVVALHHFVVVSTNGGVNLWQGTHSNGWYFWSWNPKVNPLLPYLKNDVLENQVAMHAALMFYKAHPLLTLWNGFEKWFFLYSTDWNVVSVTFAEQTPHVSQSVIHFNMWFNNIVYYVWMMISVTGLVQTFRRVRKPFAFLLVTYIAYNTAIFFFFPAWDRFRYPMMPLYAVFFGVGAWYIVRRGIGGRPLDRCTLAGGYRSSMDR</sequence>
<feature type="transmembrane region" description="Helical" evidence="8">
    <location>
        <begin position="72"/>
        <end position="93"/>
    </location>
</feature>
<dbReference type="InterPro" id="IPR050297">
    <property type="entry name" value="LipidA_mod_glycosyltrf_83"/>
</dbReference>
<dbReference type="Proteomes" id="UP000663505">
    <property type="component" value="Chromosome"/>
</dbReference>
<feature type="transmembrane region" description="Helical" evidence="8">
    <location>
        <begin position="354"/>
        <end position="372"/>
    </location>
</feature>
<evidence type="ECO:0000256" key="5">
    <source>
        <dbReference type="ARBA" id="ARBA00022692"/>
    </source>
</evidence>
<dbReference type="Pfam" id="PF13231">
    <property type="entry name" value="PMT_2"/>
    <property type="match status" value="1"/>
</dbReference>
<accession>A0A9X7W3G3</accession>
<feature type="transmembrane region" description="Helical" evidence="8">
    <location>
        <begin position="123"/>
        <end position="142"/>
    </location>
</feature>
<dbReference type="GO" id="GO:0009103">
    <property type="term" value="P:lipopolysaccharide biosynthetic process"/>
    <property type="evidence" value="ECO:0007669"/>
    <property type="project" value="UniProtKB-ARBA"/>
</dbReference>
<protein>
    <submittedName>
        <fullName evidence="10">Glycosyltransferase family 39 protein</fullName>
    </submittedName>
</protein>
<dbReference type="AlphaFoldDB" id="A0A9X7W3G3"/>
<keyword evidence="3" id="KW-0328">Glycosyltransferase</keyword>
<name>A0A9X7W3G3_9BACL</name>
<evidence type="ECO:0000256" key="4">
    <source>
        <dbReference type="ARBA" id="ARBA00022679"/>
    </source>
</evidence>
<dbReference type="EMBL" id="CP071182">
    <property type="protein sequence ID" value="QSO49976.1"/>
    <property type="molecule type" value="Genomic_DNA"/>
</dbReference>
<feature type="transmembrane region" description="Helical" evidence="8">
    <location>
        <begin position="378"/>
        <end position="398"/>
    </location>
</feature>
<feature type="transmembrane region" description="Helical" evidence="8">
    <location>
        <begin position="154"/>
        <end position="184"/>
    </location>
</feature>
<dbReference type="GO" id="GO:0016763">
    <property type="term" value="F:pentosyltransferase activity"/>
    <property type="evidence" value="ECO:0007669"/>
    <property type="project" value="TreeGrafter"/>
</dbReference>
<dbReference type="KEGG" id="afx:JZ786_18470"/>
<keyword evidence="2" id="KW-1003">Cell membrane</keyword>
<dbReference type="PANTHER" id="PTHR33908">
    <property type="entry name" value="MANNOSYLTRANSFERASE YKCB-RELATED"/>
    <property type="match status" value="1"/>
</dbReference>
<dbReference type="PANTHER" id="PTHR33908:SF11">
    <property type="entry name" value="MEMBRANE PROTEIN"/>
    <property type="match status" value="1"/>
</dbReference>
<comment type="subcellular location">
    <subcellularLocation>
        <location evidence="1">Cell membrane</location>
        <topology evidence="1">Multi-pass membrane protein</topology>
    </subcellularLocation>
</comment>
<keyword evidence="5 8" id="KW-0812">Transmembrane</keyword>
<reference evidence="10 11" key="1">
    <citation type="submission" date="2021-02" db="EMBL/GenBank/DDBJ databases">
        <title>Alicyclobacillus curvatus sp. nov. and Alicyclobacillus mengziensis sp. nov., two acidophilic bacteria isolated from acid mine drainage.</title>
        <authorList>
            <person name="Huang Y."/>
        </authorList>
    </citation>
    <scope>NUCLEOTIDE SEQUENCE [LARGE SCALE GENOMIC DNA]</scope>
    <source>
        <strain evidence="10 11">S30H14</strain>
    </source>
</reference>
<keyword evidence="7 8" id="KW-0472">Membrane</keyword>
<evidence type="ECO:0000256" key="1">
    <source>
        <dbReference type="ARBA" id="ARBA00004651"/>
    </source>
</evidence>
<evidence type="ECO:0000256" key="6">
    <source>
        <dbReference type="ARBA" id="ARBA00022989"/>
    </source>
</evidence>
<feature type="transmembrane region" description="Helical" evidence="8">
    <location>
        <begin position="196"/>
        <end position="216"/>
    </location>
</feature>
<evidence type="ECO:0000256" key="8">
    <source>
        <dbReference type="SAM" id="Phobius"/>
    </source>
</evidence>
<keyword evidence="4" id="KW-0808">Transferase</keyword>
<feature type="transmembrane region" description="Helical" evidence="8">
    <location>
        <begin position="330"/>
        <end position="347"/>
    </location>
</feature>
<evidence type="ECO:0000259" key="9">
    <source>
        <dbReference type="Pfam" id="PF13231"/>
    </source>
</evidence>
<evidence type="ECO:0000256" key="7">
    <source>
        <dbReference type="ARBA" id="ARBA00023136"/>
    </source>
</evidence>
<evidence type="ECO:0000313" key="11">
    <source>
        <dbReference type="Proteomes" id="UP000663505"/>
    </source>
</evidence>
<organism evidence="10 11">
    <name type="scientific">Alicyclobacillus mengziensis</name>
    <dbReference type="NCBI Taxonomy" id="2931921"/>
    <lineage>
        <taxon>Bacteria</taxon>
        <taxon>Bacillati</taxon>
        <taxon>Bacillota</taxon>
        <taxon>Bacilli</taxon>
        <taxon>Bacillales</taxon>
        <taxon>Alicyclobacillaceae</taxon>
        <taxon>Alicyclobacillus</taxon>
    </lineage>
</organism>
<proteinExistence type="predicted"/>
<dbReference type="GO" id="GO:0005886">
    <property type="term" value="C:plasma membrane"/>
    <property type="evidence" value="ECO:0007669"/>
    <property type="project" value="UniProtKB-SubCell"/>
</dbReference>
<gene>
    <name evidence="10" type="ORF">JZ786_18470</name>
</gene>
<evidence type="ECO:0000256" key="2">
    <source>
        <dbReference type="ARBA" id="ARBA00022475"/>
    </source>
</evidence>
<dbReference type="InterPro" id="IPR038731">
    <property type="entry name" value="RgtA/B/C-like"/>
</dbReference>
<keyword evidence="11" id="KW-1185">Reference proteome</keyword>
<evidence type="ECO:0000256" key="3">
    <source>
        <dbReference type="ARBA" id="ARBA00022676"/>
    </source>
</evidence>
<keyword evidence="6 8" id="KW-1133">Transmembrane helix</keyword>